<evidence type="ECO:0000259" key="2">
    <source>
        <dbReference type="Pfam" id="PF00078"/>
    </source>
</evidence>
<dbReference type="Gene3D" id="3.10.10.10">
    <property type="entry name" value="HIV Type 1 Reverse Transcriptase, subunit A, domain 1"/>
    <property type="match status" value="1"/>
</dbReference>
<sequence>MIGCLSQRLRRQALRDNPTLKDLLAKGRAQERSEAQAEAVEKGVSPVNSIKHEQSQRDARNKKNHEKYQQSKSRYFGNAGNQQTPPGNRQFPTRNRQIPPGNQQIPDQQCRNCGGIFPHNGDCRACGHFAKIRKRNKNAVLTTPRSKIFTYGSNMELPLLGMTTAEIRFQSTTVNATFYVTNGQNGNLLSCNTAESLGILKITINTVLDTPNIPPEQNFPDLLDGIGKIKDKTIKLHIDPEIEPKEQSHRRNPFHIRQDVERGLKRLEDLDIIETVEGPTPWVSPIVVVPKKSGEIRLCVDMLEANKAVKREKHLMPTLDELIADLNGATVFSTLDLTSGYHQLELDPESRHVTTFSTHVGLRRYKRLIAGINAASEIFQNSIAELLTGLPGCKNISNDIIVYGRDVREHDENLNRVLTRLREYNARLNPTKCTFRNSKKVQVKSLLGMAQYVSRFIPNYAAITAPLRALTHQNSVWKCDKEEETAFRKLQDELTSDRVMSYFDPTKPTEVLVDASPMGLGAILMQDGKVISYGGRALSDVESRYFQTEREMLAIVWATEHYHLYL</sequence>
<feature type="domain" description="Reverse transcriptase/retrotransposon-derived protein RNase H-like" evidence="3">
    <location>
        <begin position="481"/>
        <end position="566"/>
    </location>
</feature>
<gene>
    <name evidence="4" type="ORF">PACLA_8A037600</name>
</gene>
<evidence type="ECO:0000259" key="3">
    <source>
        <dbReference type="Pfam" id="PF17919"/>
    </source>
</evidence>
<organism evidence="4 5">
    <name type="scientific">Paramuricea clavata</name>
    <name type="common">Red gorgonian</name>
    <name type="synonym">Violescent sea-whip</name>
    <dbReference type="NCBI Taxonomy" id="317549"/>
    <lineage>
        <taxon>Eukaryota</taxon>
        <taxon>Metazoa</taxon>
        <taxon>Cnidaria</taxon>
        <taxon>Anthozoa</taxon>
        <taxon>Octocorallia</taxon>
        <taxon>Malacalcyonacea</taxon>
        <taxon>Plexauridae</taxon>
        <taxon>Paramuricea</taxon>
    </lineage>
</organism>
<dbReference type="AlphaFoldDB" id="A0A7D9DYZ2"/>
<feature type="compositionally biased region" description="Polar residues" evidence="1">
    <location>
        <begin position="79"/>
        <end position="105"/>
    </location>
</feature>
<dbReference type="InterPro" id="IPR043128">
    <property type="entry name" value="Rev_trsase/Diguanyl_cyclase"/>
</dbReference>
<feature type="domain" description="Reverse transcriptase" evidence="2">
    <location>
        <begin position="289"/>
        <end position="441"/>
    </location>
</feature>
<dbReference type="CDD" id="cd01647">
    <property type="entry name" value="RT_LTR"/>
    <property type="match status" value="1"/>
</dbReference>
<dbReference type="Gene3D" id="3.30.70.270">
    <property type="match status" value="1"/>
</dbReference>
<evidence type="ECO:0000313" key="4">
    <source>
        <dbReference type="EMBL" id="CAB3996632.1"/>
    </source>
</evidence>
<name>A0A7D9DYZ2_PARCT</name>
<feature type="compositionally biased region" description="Basic and acidic residues" evidence="1">
    <location>
        <begin position="50"/>
        <end position="69"/>
    </location>
</feature>
<protein>
    <submittedName>
        <fullName evidence="4">Uncharacterized protein</fullName>
    </submittedName>
</protein>
<dbReference type="InterPro" id="IPR050951">
    <property type="entry name" value="Retrovirus_Pol_polyprotein"/>
</dbReference>
<dbReference type="EMBL" id="CACRXK020002910">
    <property type="protein sequence ID" value="CAB3996632.1"/>
    <property type="molecule type" value="Genomic_DNA"/>
</dbReference>
<evidence type="ECO:0000256" key="1">
    <source>
        <dbReference type="SAM" id="MobiDB-lite"/>
    </source>
</evidence>
<feature type="compositionally biased region" description="Basic and acidic residues" evidence="1">
    <location>
        <begin position="27"/>
        <end position="41"/>
    </location>
</feature>
<dbReference type="InterPro" id="IPR000477">
    <property type="entry name" value="RT_dom"/>
</dbReference>
<evidence type="ECO:0000313" key="5">
    <source>
        <dbReference type="Proteomes" id="UP001152795"/>
    </source>
</evidence>
<dbReference type="Pfam" id="PF00078">
    <property type="entry name" value="RVT_1"/>
    <property type="match status" value="1"/>
</dbReference>
<proteinExistence type="predicted"/>
<accession>A0A7D9DYZ2</accession>
<keyword evidence="5" id="KW-1185">Reference proteome</keyword>
<dbReference type="PANTHER" id="PTHR37984">
    <property type="entry name" value="PROTEIN CBG26694"/>
    <property type="match status" value="1"/>
</dbReference>
<dbReference type="Pfam" id="PF17919">
    <property type="entry name" value="RT_RNaseH_2"/>
    <property type="match status" value="1"/>
</dbReference>
<dbReference type="OrthoDB" id="10068383at2759"/>
<dbReference type="SUPFAM" id="SSF56672">
    <property type="entry name" value="DNA/RNA polymerases"/>
    <property type="match status" value="1"/>
</dbReference>
<dbReference type="InterPro" id="IPR041577">
    <property type="entry name" value="RT_RNaseH_2"/>
</dbReference>
<comment type="caution">
    <text evidence="4">The sequence shown here is derived from an EMBL/GenBank/DDBJ whole genome shotgun (WGS) entry which is preliminary data.</text>
</comment>
<dbReference type="InterPro" id="IPR043502">
    <property type="entry name" value="DNA/RNA_pol_sf"/>
</dbReference>
<dbReference type="FunFam" id="3.30.70.270:FF:000020">
    <property type="entry name" value="Transposon Tf2-6 polyprotein-like Protein"/>
    <property type="match status" value="1"/>
</dbReference>
<dbReference type="PANTHER" id="PTHR37984:SF11">
    <property type="entry name" value="INTEGRASE CATALYTIC DOMAIN-CONTAINING PROTEIN"/>
    <property type="match status" value="1"/>
</dbReference>
<reference evidence="4" key="1">
    <citation type="submission" date="2020-04" db="EMBL/GenBank/DDBJ databases">
        <authorList>
            <person name="Alioto T."/>
            <person name="Alioto T."/>
            <person name="Gomez Garrido J."/>
        </authorList>
    </citation>
    <scope>NUCLEOTIDE SEQUENCE</scope>
    <source>
        <strain evidence="4">A484AB</strain>
    </source>
</reference>
<feature type="region of interest" description="Disordered" evidence="1">
    <location>
        <begin position="27"/>
        <end position="105"/>
    </location>
</feature>
<dbReference type="Proteomes" id="UP001152795">
    <property type="component" value="Unassembled WGS sequence"/>
</dbReference>